<organism evidence="1 2">
    <name type="scientific">Lactuca sativa</name>
    <name type="common">Garden lettuce</name>
    <dbReference type="NCBI Taxonomy" id="4236"/>
    <lineage>
        <taxon>Eukaryota</taxon>
        <taxon>Viridiplantae</taxon>
        <taxon>Streptophyta</taxon>
        <taxon>Embryophyta</taxon>
        <taxon>Tracheophyta</taxon>
        <taxon>Spermatophyta</taxon>
        <taxon>Magnoliopsida</taxon>
        <taxon>eudicotyledons</taxon>
        <taxon>Gunneridae</taxon>
        <taxon>Pentapetalae</taxon>
        <taxon>asterids</taxon>
        <taxon>campanulids</taxon>
        <taxon>Asterales</taxon>
        <taxon>Asteraceae</taxon>
        <taxon>Cichorioideae</taxon>
        <taxon>Cichorieae</taxon>
        <taxon>Lactucinae</taxon>
        <taxon>Lactuca</taxon>
    </lineage>
</organism>
<dbReference type="EMBL" id="NBSK02000005">
    <property type="protein sequence ID" value="KAJ0205833.1"/>
    <property type="molecule type" value="Genomic_DNA"/>
</dbReference>
<reference evidence="1 2" key="1">
    <citation type="journal article" date="2017" name="Nat. Commun.">
        <title>Genome assembly with in vitro proximity ligation data and whole-genome triplication in lettuce.</title>
        <authorList>
            <person name="Reyes-Chin-Wo S."/>
            <person name="Wang Z."/>
            <person name="Yang X."/>
            <person name="Kozik A."/>
            <person name="Arikit S."/>
            <person name="Song C."/>
            <person name="Xia L."/>
            <person name="Froenicke L."/>
            <person name="Lavelle D.O."/>
            <person name="Truco M.J."/>
            <person name="Xia R."/>
            <person name="Zhu S."/>
            <person name="Xu C."/>
            <person name="Xu H."/>
            <person name="Xu X."/>
            <person name="Cox K."/>
            <person name="Korf I."/>
            <person name="Meyers B.C."/>
            <person name="Michelmore R.W."/>
        </authorList>
    </citation>
    <scope>NUCLEOTIDE SEQUENCE [LARGE SCALE GENOMIC DNA]</scope>
    <source>
        <strain evidence="2">cv. Salinas</strain>
        <tissue evidence="1">Seedlings</tissue>
    </source>
</reference>
<evidence type="ECO:0000313" key="1">
    <source>
        <dbReference type="EMBL" id="KAJ0205833.1"/>
    </source>
</evidence>
<sequence length="181" mass="20759">MVVLIILERIIMRFFWGGDLERMKISWIAWDKALASIESGGLGIGSLKAQNIAMLGKWWWRYRVNPNSAWTEVIKSLYRADGGFTRPTVARRKSGCWGVIASIPKILEKDNVPFVDHFHSVNIADVPGAVKWSWDLEPSGVYYVASLRKCIDMEILPLSDSKWMWNSLGESFMVGFQYWLI</sequence>
<comment type="caution">
    <text evidence="1">The sequence shown here is derived from an EMBL/GenBank/DDBJ whole genome shotgun (WGS) entry which is preliminary data.</text>
</comment>
<keyword evidence="2" id="KW-1185">Reference proteome</keyword>
<dbReference type="Proteomes" id="UP000235145">
    <property type="component" value="Unassembled WGS sequence"/>
</dbReference>
<proteinExistence type="predicted"/>
<protein>
    <recommendedName>
        <fullName evidence="3">Reverse transcriptase zinc-binding domain-containing protein</fullName>
    </recommendedName>
</protein>
<accession>A0A9R1VIU8</accession>
<evidence type="ECO:0000313" key="2">
    <source>
        <dbReference type="Proteomes" id="UP000235145"/>
    </source>
</evidence>
<evidence type="ECO:0008006" key="3">
    <source>
        <dbReference type="Google" id="ProtNLM"/>
    </source>
</evidence>
<name>A0A9R1VIU8_LACSA</name>
<dbReference type="PANTHER" id="PTHR33116">
    <property type="entry name" value="REVERSE TRANSCRIPTASE ZINC-BINDING DOMAIN-CONTAINING PROTEIN-RELATED-RELATED"/>
    <property type="match status" value="1"/>
</dbReference>
<dbReference type="AlphaFoldDB" id="A0A9R1VIU8"/>
<gene>
    <name evidence="1" type="ORF">LSAT_V11C500258750</name>
</gene>
<dbReference type="PANTHER" id="PTHR33116:SF79">
    <property type="entry name" value="REVERSE TRANSCRIPTASE DOMAIN, ZINC FINGER, CCHC-TYPE-RELATED"/>
    <property type="match status" value="1"/>
</dbReference>